<evidence type="ECO:0000313" key="2">
    <source>
        <dbReference type="Proteomes" id="UP000007519"/>
    </source>
</evidence>
<organism evidence="1 2">
    <name type="scientific">Saprospira grandis (strain Lewin)</name>
    <dbReference type="NCBI Taxonomy" id="984262"/>
    <lineage>
        <taxon>Bacteria</taxon>
        <taxon>Pseudomonadati</taxon>
        <taxon>Bacteroidota</taxon>
        <taxon>Saprospiria</taxon>
        <taxon>Saprospirales</taxon>
        <taxon>Saprospiraceae</taxon>
        <taxon>Saprospira</taxon>
    </lineage>
</organism>
<reference evidence="1 2" key="1">
    <citation type="journal article" date="2012" name="Stand. Genomic Sci.">
        <title>Complete genome sequencing and analysis of Saprospira grandis str. Lewin, a predatory marine bacterium.</title>
        <authorList>
            <person name="Saw J.H."/>
            <person name="Yuryev A."/>
            <person name="Kanbe M."/>
            <person name="Hou S."/>
            <person name="Young A.G."/>
            <person name="Aizawa S."/>
            <person name="Alam M."/>
        </authorList>
    </citation>
    <scope>NUCLEOTIDE SEQUENCE [LARGE SCALE GENOMIC DNA]</scope>
    <source>
        <strain evidence="1 2">Lewin</strain>
    </source>
</reference>
<sequence length="68" mass="8085">MLIYLVSPISFALVQLMRCNKQQRRALVRPFAQPHKHGLQPMGLKLPNRRRRKHGLKNVYLWRVLTLP</sequence>
<dbReference type="EMBL" id="CP002831">
    <property type="protein sequence ID" value="AFC26095.1"/>
    <property type="molecule type" value="Genomic_DNA"/>
</dbReference>
<dbReference type="AlphaFoldDB" id="H6L159"/>
<accession>H6L159</accession>
<proteinExistence type="predicted"/>
<name>H6L159_SAPGL</name>
<keyword evidence="2" id="KW-1185">Reference proteome</keyword>
<protein>
    <submittedName>
        <fullName evidence="1">Uncharacterized protein</fullName>
    </submittedName>
</protein>
<dbReference type="HOGENOM" id="CLU_2791577_0_0_10"/>
<evidence type="ECO:0000313" key="1">
    <source>
        <dbReference type="EMBL" id="AFC26095.1"/>
    </source>
</evidence>
<dbReference type="Proteomes" id="UP000007519">
    <property type="component" value="Chromosome"/>
</dbReference>
<dbReference type="KEGG" id="sgn:SGRA_3368"/>
<gene>
    <name evidence="1" type="ordered locus">SGRA_3368</name>
</gene>